<dbReference type="RefSeq" id="WP_087862275.1">
    <property type="nucleotide sequence ID" value="NZ_LT859958.1"/>
</dbReference>
<dbReference type="EMBL" id="LT859958">
    <property type="protein sequence ID" value="SMX54432.1"/>
    <property type="molecule type" value="Genomic_DNA"/>
</dbReference>
<evidence type="ECO:0000259" key="3">
    <source>
        <dbReference type="Pfam" id="PF22725"/>
    </source>
</evidence>
<dbReference type="AlphaFoldDB" id="A0A1Y6K3Y9"/>
<dbReference type="KEGG" id="abat:CFX1CAM_1367"/>
<feature type="domain" description="Gfo/Idh/MocA-like oxidoreductase N-terminal" evidence="2">
    <location>
        <begin position="6"/>
        <end position="123"/>
    </location>
</feature>
<organism evidence="4 5">
    <name type="scientific">Candidatus Brevifilum fermentans</name>
    <dbReference type="NCBI Taxonomy" id="1986204"/>
    <lineage>
        <taxon>Bacteria</taxon>
        <taxon>Bacillati</taxon>
        <taxon>Chloroflexota</taxon>
        <taxon>Anaerolineae</taxon>
        <taxon>Anaerolineales</taxon>
        <taxon>Anaerolineaceae</taxon>
        <taxon>Candidatus Brevifilum</taxon>
    </lineage>
</organism>
<evidence type="ECO:0000256" key="1">
    <source>
        <dbReference type="ARBA" id="ARBA00023002"/>
    </source>
</evidence>
<keyword evidence="5" id="KW-1185">Reference proteome</keyword>
<dbReference type="InterPro" id="IPR050463">
    <property type="entry name" value="Gfo/Idh/MocA_oxidrdct_glycsds"/>
</dbReference>
<dbReference type="GO" id="GO:0016491">
    <property type="term" value="F:oxidoreductase activity"/>
    <property type="evidence" value="ECO:0007669"/>
    <property type="project" value="UniProtKB-KW"/>
</dbReference>
<reference evidence="5" key="1">
    <citation type="submission" date="2017-05" db="EMBL/GenBank/DDBJ databases">
        <authorList>
            <person name="Kirkegaard R."/>
            <person name="Mcilroy J S."/>
        </authorList>
    </citation>
    <scope>NUCLEOTIDE SEQUENCE [LARGE SCALE GENOMIC DNA]</scope>
</reference>
<dbReference type="Pfam" id="PF22725">
    <property type="entry name" value="GFO_IDH_MocA_C3"/>
    <property type="match status" value="1"/>
</dbReference>
<dbReference type="InterPro" id="IPR036291">
    <property type="entry name" value="NAD(P)-bd_dom_sf"/>
</dbReference>
<feature type="domain" description="GFO/IDH/MocA-like oxidoreductase" evidence="3">
    <location>
        <begin position="131"/>
        <end position="282"/>
    </location>
</feature>
<sequence>MAKKYKVGVIGVGFIGPAHMEGIRRLGFDVVAVAEATQELAEQSAERLLVPKAYGDWKDLIADPEIDVVHIASPNFLHYKHAKAALEAGKHVICEKPLAMTSAESGELVRLAAEKKLVNAVNFNIRFYPLVQDAKARIEAGEIGDKLYIIQGSYLQDWLLLDTDWNWRLEPEFGGELRAVADIGSHWMDLVTFVTGTRIESVFADFKTFVPIRKKPKKKIDTFGGKLEVDMDYEEKPIFTEDYAAVLFKFDNGARGVMTVSQVSSGRKNRLFFEINGSKSSLIWDSEIPNQLVIGHRPEPNQLLIKDPSLMTQAAQWSASYPGGHPEGFPDTFKQLQTAVYRYISSGDFERKPDFPTFLDGHNILVVNDAILLSAKENRWVDIEY</sequence>
<proteinExistence type="predicted"/>
<dbReference type="Pfam" id="PF01408">
    <property type="entry name" value="GFO_IDH_MocA"/>
    <property type="match status" value="1"/>
</dbReference>
<dbReference type="SUPFAM" id="SSF51735">
    <property type="entry name" value="NAD(P)-binding Rossmann-fold domains"/>
    <property type="match status" value="1"/>
</dbReference>
<dbReference type="Gene3D" id="3.40.50.720">
    <property type="entry name" value="NAD(P)-binding Rossmann-like Domain"/>
    <property type="match status" value="1"/>
</dbReference>
<evidence type="ECO:0000313" key="4">
    <source>
        <dbReference type="EMBL" id="SMX54432.1"/>
    </source>
</evidence>
<dbReference type="PANTHER" id="PTHR43818">
    <property type="entry name" value="BCDNA.GH03377"/>
    <property type="match status" value="1"/>
</dbReference>
<keyword evidence="1" id="KW-0560">Oxidoreductase</keyword>
<dbReference type="InterPro" id="IPR000683">
    <property type="entry name" value="Gfo/Idh/MocA-like_OxRdtase_N"/>
</dbReference>
<dbReference type="GO" id="GO:0000166">
    <property type="term" value="F:nucleotide binding"/>
    <property type="evidence" value="ECO:0007669"/>
    <property type="project" value="InterPro"/>
</dbReference>
<gene>
    <name evidence="4" type="ORF">CFX1CAM_1367</name>
</gene>
<dbReference type="InterPro" id="IPR055170">
    <property type="entry name" value="GFO_IDH_MocA-like_dom"/>
</dbReference>
<dbReference type="Gene3D" id="3.30.360.10">
    <property type="entry name" value="Dihydrodipicolinate Reductase, domain 2"/>
    <property type="match status" value="1"/>
</dbReference>
<accession>A0A1Y6K3Y9</accession>
<dbReference type="PANTHER" id="PTHR43818:SF11">
    <property type="entry name" value="BCDNA.GH03377"/>
    <property type="match status" value="1"/>
</dbReference>
<protein>
    <submittedName>
        <fullName evidence="4">Oxidoreductase domain protein</fullName>
    </submittedName>
</protein>
<evidence type="ECO:0000259" key="2">
    <source>
        <dbReference type="Pfam" id="PF01408"/>
    </source>
</evidence>
<name>A0A1Y6K3Y9_9CHLR</name>
<dbReference type="Proteomes" id="UP000195514">
    <property type="component" value="Chromosome I"/>
</dbReference>
<dbReference type="OrthoDB" id="9815825at2"/>
<dbReference type="SUPFAM" id="SSF55347">
    <property type="entry name" value="Glyceraldehyde-3-phosphate dehydrogenase-like, C-terminal domain"/>
    <property type="match status" value="1"/>
</dbReference>
<evidence type="ECO:0000313" key="5">
    <source>
        <dbReference type="Proteomes" id="UP000195514"/>
    </source>
</evidence>